<dbReference type="Pfam" id="PF03454">
    <property type="entry name" value="MoeA_C"/>
    <property type="match status" value="1"/>
</dbReference>
<feature type="region of interest" description="Disordered" evidence="3">
    <location>
        <begin position="71"/>
        <end position="99"/>
    </location>
</feature>
<evidence type="ECO:0000256" key="2">
    <source>
        <dbReference type="ARBA" id="ARBA00023150"/>
    </source>
</evidence>
<dbReference type="EMBL" id="MSDW01000001">
    <property type="protein sequence ID" value="OKY78651.1"/>
    <property type="molecule type" value="Genomic_DNA"/>
</dbReference>
<dbReference type="GO" id="GO:0006777">
    <property type="term" value="P:Mo-molybdopterin cofactor biosynthetic process"/>
    <property type="evidence" value="ECO:0007669"/>
    <property type="project" value="UniProtKB-KW"/>
</dbReference>
<proteinExistence type="predicted"/>
<dbReference type="SMART" id="SM00852">
    <property type="entry name" value="MoCF_biosynth"/>
    <property type="match status" value="1"/>
</dbReference>
<accession>A0A1Q6DWA7</accession>
<dbReference type="InterPro" id="IPR038987">
    <property type="entry name" value="MoeA-like"/>
</dbReference>
<evidence type="ECO:0000313" key="6">
    <source>
        <dbReference type="Proteomes" id="UP000185744"/>
    </source>
</evidence>
<dbReference type="InterPro" id="IPR036688">
    <property type="entry name" value="MoeA_C_domain_IV_sf"/>
</dbReference>
<dbReference type="Gene3D" id="3.90.105.10">
    <property type="entry name" value="Molybdopterin biosynthesis moea protein, domain 2"/>
    <property type="match status" value="1"/>
</dbReference>
<dbReference type="UniPathway" id="UPA00344"/>
<protein>
    <submittedName>
        <fullName evidence="5">Molybdopterin biosynthesis enzyme</fullName>
    </submittedName>
</protein>
<dbReference type="Gene3D" id="2.170.190.11">
    <property type="entry name" value="Molybdopterin biosynthesis moea protein, domain 3"/>
    <property type="match status" value="1"/>
</dbReference>
<dbReference type="GO" id="GO:0061599">
    <property type="term" value="F:molybdopterin molybdotransferase activity"/>
    <property type="evidence" value="ECO:0007669"/>
    <property type="project" value="TreeGrafter"/>
</dbReference>
<dbReference type="AlphaFoldDB" id="A0A1Q6DWA7"/>
<dbReference type="InParanoid" id="A0A1Q6DWA7"/>
<dbReference type="Gene3D" id="3.40.980.10">
    <property type="entry name" value="MoaB/Mog-like domain"/>
    <property type="match status" value="1"/>
</dbReference>
<dbReference type="SUPFAM" id="SSF63882">
    <property type="entry name" value="MoeA N-terminal region -like"/>
    <property type="match status" value="1"/>
</dbReference>
<comment type="pathway">
    <text evidence="1">Cofactor biosynthesis; molybdopterin biosynthesis.</text>
</comment>
<dbReference type="PANTHER" id="PTHR10192">
    <property type="entry name" value="MOLYBDOPTERIN BIOSYNTHESIS PROTEIN"/>
    <property type="match status" value="1"/>
</dbReference>
<dbReference type="STRING" id="1903181.BTN85_1148"/>
<dbReference type="SUPFAM" id="SSF63867">
    <property type="entry name" value="MoeA C-terminal domain-like"/>
    <property type="match status" value="1"/>
</dbReference>
<evidence type="ECO:0000256" key="1">
    <source>
        <dbReference type="ARBA" id="ARBA00005046"/>
    </source>
</evidence>
<keyword evidence="6" id="KW-1185">Reference proteome</keyword>
<sequence>MQIRDGFQKLTEFKKAKRDFLESIKSINEKKEVRLEESDSRVLASDLSSPNPIPSFERAAMDGFAVKASDTYGGGSSSPITLDLDKDPGDKGAEKVHTGSAIPSEADAVVKIEDTEKNGKRLQVFKAISPSENVDLVGEDVEEGELIFQKGQELRPFDLGLLRSLQVPEVEVFRRPRVLVVPTGNEVVPRDGDPGPGEVIESNSLVIKVIAERLDALVSKHDIVGDTPKRLYEALKKGKKFDLVVFSGGTSVGERDHTAKVVKEHGEISSHGIGIKPGKPTLLGMYDDIPVICLPGHPVACFISAQLFMRPALLKLANKKDLGLRSTDAYLSRKIESKVGFRTFTRVSIEGRQAVPIRTSGSGIQSTLTSSDGFVSINEETEGLDKGQKVEVFLFE</sequence>
<organism evidence="5 6">
    <name type="scientific">Methanohalarchaeum thermophilum</name>
    <dbReference type="NCBI Taxonomy" id="1903181"/>
    <lineage>
        <taxon>Archaea</taxon>
        <taxon>Methanobacteriati</taxon>
        <taxon>Methanobacteriota</taxon>
        <taxon>Methanonatronarchaeia</taxon>
        <taxon>Methanonatronarchaeales</taxon>
        <taxon>Methanonatronarchaeaceae</taxon>
        <taxon>Candidatus Methanohalarchaeum</taxon>
    </lineage>
</organism>
<dbReference type="GO" id="GO:0005737">
    <property type="term" value="C:cytoplasm"/>
    <property type="evidence" value="ECO:0007669"/>
    <property type="project" value="TreeGrafter"/>
</dbReference>
<feature type="domain" description="MoaB/Mog" evidence="4">
    <location>
        <begin position="179"/>
        <end position="315"/>
    </location>
</feature>
<feature type="compositionally biased region" description="Basic and acidic residues" evidence="3">
    <location>
        <begin position="83"/>
        <end position="97"/>
    </location>
</feature>
<dbReference type="InterPro" id="IPR005110">
    <property type="entry name" value="MoeA_linker/N"/>
</dbReference>
<dbReference type="Pfam" id="PF00994">
    <property type="entry name" value="MoCF_biosynth"/>
    <property type="match status" value="1"/>
</dbReference>
<name>A0A1Q6DWA7_METT1</name>
<dbReference type="PANTHER" id="PTHR10192:SF19">
    <property type="entry name" value="MOLYBDOPTERIN BIOSYNTHESIS PROTEIN MJ0666-RELATED"/>
    <property type="match status" value="1"/>
</dbReference>
<gene>
    <name evidence="5" type="ORF">BTN85_1148</name>
</gene>
<dbReference type="Proteomes" id="UP000185744">
    <property type="component" value="Unassembled WGS sequence"/>
</dbReference>
<dbReference type="CDD" id="cd00887">
    <property type="entry name" value="MoeA"/>
    <property type="match status" value="1"/>
</dbReference>
<dbReference type="FunCoup" id="A0A1Q6DWA7">
    <property type="interactions" value="102"/>
</dbReference>
<evidence type="ECO:0000256" key="3">
    <source>
        <dbReference type="SAM" id="MobiDB-lite"/>
    </source>
</evidence>
<keyword evidence="2" id="KW-0501">Molybdenum cofactor biosynthesis</keyword>
<dbReference type="Pfam" id="PF03453">
    <property type="entry name" value="MoeA_N"/>
    <property type="match status" value="1"/>
</dbReference>
<dbReference type="SUPFAM" id="SSF53218">
    <property type="entry name" value="Molybdenum cofactor biosynthesis proteins"/>
    <property type="match status" value="1"/>
</dbReference>
<comment type="caution">
    <text evidence="5">The sequence shown here is derived from an EMBL/GenBank/DDBJ whole genome shotgun (WGS) entry which is preliminary data.</text>
</comment>
<dbReference type="Gene3D" id="2.40.340.10">
    <property type="entry name" value="MoeA, C-terminal, domain IV"/>
    <property type="match status" value="1"/>
</dbReference>
<evidence type="ECO:0000313" key="5">
    <source>
        <dbReference type="EMBL" id="OKY78651.1"/>
    </source>
</evidence>
<dbReference type="InterPro" id="IPR036425">
    <property type="entry name" value="MoaB/Mog-like_dom_sf"/>
</dbReference>
<dbReference type="PROSITE" id="PS01079">
    <property type="entry name" value="MOCF_BIOSYNTHESIS_2"/>
    <property type="match status" value="1"/>
</dbReference>
<reference evidence="5" key="1">
    <citation type="submission" date="2016-12" db="EMBL/GenBank/DDBJ databases">
        <title>Discovery of methanogenic haloarchaea.</title>
        <authorList>
            <person name="Sorokin D.Y."/>
            <person name="Makarova K.S."/>
            <person name="Abbas B."/>
            <person name="Ferrer M."/>
            <person name="Golyshin P.N."/>
        </authorList>
    </citation>
    <scope>NUCLEOTIDE SEQUENCE [LARGE SCALE GENOMIC DNA]</scope>
    <source>
        <strain evidence="5">HMET1</strain>
    </source>
</reference>
<dbReference type="InterPro" id="IPR008284">
    <property type="entry name" value="MoCF_biosynth_CS"/>
</dbReference>
<dbReference type="InterPro" id="IPR005111">
    <property type="entry name" value="MoeA_C_domain_IV"/>
</dbReference>
<dbReference type="InterPro" id="IPR036135">
    <property type="entry name" value="MoeA_linker/N_sf"/>
</dbReference>
<evidence type="ECO:0000259" key="4">
    <source>
        <dbReference type="SMART" id="SM00852"/>
    </source>
</evidence>
<dbReference type="InterPro" id="IPR001453">
    <property type="entry name" value="MoaB/Mog_dom"/>
</dbReference>